<evidence type="ECO:0000256" key="4">
    <source>
        <dbReference type="ARBA" id="ARBA00022946"/>
    </source>
</evidence>
<keyword evidence="4" id="KW-0809">Transit peptide</keyword>
<feature type="compositionally biased region" description="Basic and acidic residues" evidence="5">
    <location>
        <begin position="63"/>
        <end position="73"/>
    </location>
</feature>
<dbReference type="InterPro" id="IPR029069">
    <property type="entry name" value="HotDog_dom_sf"/>
</dbReference>
<dbReference type="Proteomes" id="UP001562354">
    <property type="component" value="Unassembled WGS sequence"/>
</dbReference>
<feature type="domain" description="HotDog ACOT-type" evidence="6">
    <location>
        <begin position="297"/>
        <end position="469"/>
    </location>
</feature>
<feature type="compositionally biased region" description="Acidic residues" evidence="5">
    <location>
        <begin position="512"/>
        <end position="521"/>
    </location>
</feature>
<dbReference type="PANTHER" id="PTHR12655">
    <property type="entry name" value="ACYL-COA THIOESTERASE"/>
    <property type="match status" value="1"/>
</dbReference>
<sequence length="528" mass="58014">MACRLPNRMLLRRPSAARQTSVYKTKIPRQSRLLSTTTQLQTDGVFRALTDERVAKPWIEALRQKQRDGHDPSKASGVPSLPADRDLSPRTMSDSYHSVILPLAQDPWLLDTYANANGHIRLGTLFMDLDALSGIVAAKHAGGDVATVTAACDRITIKSPLTEISDLEYSGQVTYATGRSSMEITLQVAKAPSVPGTKAKPEDVVMTCQFTMVSLDPGTKKPVNIPSIVPQNDEEARIFQQGKINSAHRKELKARSLLKETPNDAESDLIHALWQRQLRYHDPNDALRKPDNVFFMDQTKLSTASIMQPQYRNRHNFMIFGGFLLKQTFELAFCCAASFAHSRPTFVALDPSTFQNPVPVGSVLYMTATVVYTDPPLIESSEAIAAAEATKKAVAGASSSSPSPPPPPPPPPPPAAPGPTSSQQPRKPKPRKPFTRVQVRVDTKVRDVEHGVARPTGQFNYTFTVERDLRVMPRTYTEMMMMVEGRRRAKSVVSEKTAAAAAAAGSGGVQQEVDEEEEDDGTRERVTE</sequence>
<feature type="region of interest" description="Disordered" evidence="5">
    <location>
        <begin position="497"/>
        <end position="528"/>
    </location>
</feature>
<feature type="region of interest" description="Disordered" evidence="5">
    <location>
        <begin position="394"/>
        <end position="435"/>
    </location>
</feature>
<feature type="domain" description="HotDog ACOT-type" evidence="6">
    <location>
        <begin position="92"/>
        <end position="218"/>
    </location>
</feature>
<evidence type="ECO:0000259" key="6">
    <source>
        <dbReference type="PROSITE" id="PS51770"/>
    </source>
</evidence>
<comment type="caution">
    <text evidence="7">The sequence shown here is derived from an EMBL/GenBank/DDBJ whole genome shotgun (WGS) entry which is preliminary data.</text>
</comment>
<evidence type="ECO:0000313" key="8">
    <source>
        <dbReference type="Proteomes" id="UP001562354"/>
    </source>
</evidence>
<keyword evidence="8" id="KW-1185">Reference proteome</keyword>
<evidence type="ECO:0000256" key="2">
    <source>
        <dbReference type="ARBA" id="ARBA00022737"/>
    </source>
</evidence>
<dbReference type="CDD" id="cd03442">
    <property type="entry name" value="BFIT_BACH"/>
    <property type="match status" value="2"/>
</dbReference>
<reference evidence="7 8" key="1">
    <citation type="submission" date="2024-07" db="EMBL/GenBank/DDBJ databases">
        <title>Draft sequence of the Neodothiora populina.</title>
        <authorList>
            <person name="Drown D.D."/>
            <person name="Schuette U.S."/>
            <person name="Buechlein A.B."/>
            <person name="Rusch D.R."/>
            <person name="Winton L.W."/>
            <person name="Adams G.A."/>
        </authorList>
    </citation>
    <scope>NUCLEOTIDE SEQUENCE [LARGE SCALE GENOMIC DNA]</scope>
    <source>
        <strain evidence="7 8">CPC 39397</strain>
    </source>
</reference>
<dbReference type="PROSITE" id="PS51770">
    <property type="entry name" value="HOTDOG_ACOT"/>
    <property type="match status" value="2"/>
</dbReference>
<evidence type="ECO:0000313" key="7">
    <source>
        <dbReference type="EMBL" id="KAL1302747.1"/>
    </source>
</evidence>
<dbReference type="EMBL" id="JBFMKM010000012">
    <property type="protein sequence ID" value="KAL1302747.1"/>
    <property type="molecule type" value="Genomic_DNA"/>
</dbReference>
<name>A0ABR3P9A4_9PEZI</name>
<gene>
    <name evidence="7" type="ORF">AAFC00_003099</name>
</gene>
<keyword evidence="3" id="KW-0378">Hydrolase</keyword>
<dbReference type="SUPFAM" id="SSF54637">
    <property type="entry name" value="Thioesterase/thiol ester dehydrase-isomerase"/>
    <property type="match status" value="2"/>
</dbReference>
<accession>A0ABR3P9A4</accession>
<proteinExistence type="inferred from homology"/>
<protein>
    <recommendedName>
        <fullName evidence="6">HotDog ACOT-type domain-containing protein</fullName>
    </recommendedName>
</protein>
<comment type="similarity">
    <text evidence="1">Belongs to the acyl coenzyme A hydrolase family.</text>
</comment>
<dbReference type="Gene3D" id="3.10.129.10">
    <property type="entry name" value="Hotdog Thioesterase"/>
    <property type="match status" value="2"/>
</dbReference>
<keyword evidence="2" id="KW-0677">Repeat</keyword>
<feature type="compositionally biased region" description="Pro residues" evidence="5">
    <location>
        <begin position="402"/>
        <end position="417"/>
    </location>
</feature>
<dbReference type="PANTHER" id="PTHR12655:SF0">
    <property type="entry name" value="ACYL-COENZYME A THIOESTERASE 9, MITOCHONDRIAL"/>
    <property type="match status" value="1"/>
</dbReference>
<dbReference type="InterPro" id="IPR033120">
    <property type="entry name" value="HOTDOG_ACOT"/>
</dbReference>
<evidence type="ECO:0000256" key="3">
    <source>
        <dbReference type="ARBA" id="ARBA00022801"/>
    </source>
</evidence>
<evidence type="ECO:0000256" key="5">
    <source>
        <dbReference type="SAM" id="MobiDB-lite"/>
    </source>
</evidence>
<dbReference type="RefSeq" id="XP_069199023.1">
    <property type="nucleotide sequence ID" value="XM_069342521.1"/>
</dbReference>
<feature type="region of interest" description="Disordered" evidence="5">
    <location>
        <begin position="63"/>
        <end position="89"/>
    </location>
</feature>
<evidence type="ECO:0000256" key="1">
    <source>
        <dbReference type="ARBA" id="ARBA00010458"/>
    </source>
</evidence>
<dbReference type="GeneID" id="95976801"/>
<organism evidence="7 8">
    <name type="scientific">Neodothiora populina</name>
    <dbReference type="NCBI Taxonomy" id="2781224"/>
    <lineage>
        <taxon>Eukaryota</taxon>
        <taxon>Fungi</taxon>
        <taxon>Dikarya</taxon>
        <taxon>Ascomycota</taxon>
        <taxon>Pezizomycotina</taxon>
        <taxon>Dothideomycetes</taxon>
        <taxon>Dothideomycetidae</taxon>
        <taxon>Dothideales</taxon>
        <taxon>Dothioraceae</taxon>
        <taxon>Neodothiora</taxon>
    </lineage>
</organism>